<keyword evidence="1" id="KW-0732">Signal</keyword>
<evidence type="ECO:0000259" key="2">
    <source>
        <dbReference type="Pfam" id="PF14534"/>
    </source>
</evidence>
<proteinExistence type="predicted"/>
<dbReference type="Pfam" id="PF14534">
    <property type="entry name" value="DUF4440"/>
    <property type="match status" value="1"/>
</dbReference>
<accession>A0ABW3NP23</accession>
<dbReference type="InterPro" id="IPR032710">
    <property type="entry name" value="NTF2-like_dom_sf"/>
</dbReference>
<protein>
    <submittedName>
        <fullName evidence="3">YybH family protein</fullName>
    </submittedName>
</protein>
<feature type="chain" id="PRO_5045064173" evidence="1">
    <location>
        <begin position="19"/>
        <end position="164"/>
    </location>
</feature>
<sequence length="164" mass="18646">MKLLKLLPLMALMIFVSCQEVKEEEAEEKKEMVEVRKPDQVMKDWISAWNNNDAKGIKDLTAKNAVLLHNGRAVQKDSVMAWIDGGAAIMKDLEINSLKKNAADQIAYEAGTYTHVYKDNDSLEVKGTYTVIWERAKNDSLGWQIRLMSIADMQEKDTLNVENN</sequence>
<dbReference type="SUPFAM" id="SSF54427">
    <property type="entry name" value="NTF2-like"/>
    <property type="match status" value="1"/>
</dbReference>
<dbReference type="Gene3D" id="3.10.450.50">
    <property type="match status" value="1"/>
</dbReference>
<organism evidence="3 4">
    <name type="scientific">Salegentibacter chungangensis</name>
    <dbReference type="NCBI Taxonomy" id="1335724"/>
    <lineage>
        <taxon>Bacteria</taxon>
        <taxon>Pseudomonadati</taxon>
        <taxon>Bacteroidota</taxon>
        <taxon>Flavobacteriia</taxon>
        <taxon>Flavobacteriales</taxon>
        <taxon>Flavobacteriaceae</taxon>
        <taxon>Salegentibacter</taxon>
    </lineage>
</organism>
<dbReference type="RefSeq" id="WP_380743027.1">
    <property type="nucleotide sequence ID" value="NZ_JBHTLI010000001.1"/>
</dbReference>
<dbReference type="Proteomes" id="UP001597131">
    <property type="component" value="Unassembled WGS sequence"/>
</dbReference>
<feature type="signal peptide" evidence="1">
    <location>
        <begin position="1"/>
        <end position="18"/>
    </location>
</feature>
<reference evidence="4" key="1">
    <citation type="journal article" date="2019" name="Int. J. Syst. Evol. Microbiol.">
        <title>The Global Catalogue of Microorganisms (GCM) 10K type strain sequencing project: providing services to taxonomists for standard genome sequencing and annotation.</title>
        <authorList>
            <consortium name="The Broad Institute Genomics Platform"/>
            <consortium name="The Broad Institute Genome Sequencing Center for Infectious Disease"/>
            <person name="Wu L."/>
            <person name="Ma J."/>
        </authorList>
    </citation>
    <scope>NUCLEOTIDE SEQUENCE [LARGE SCALE GENOMIC DNA]</scope>
    <source>
        <strain evidence="4">CCUG 64793</strain>
    </source>
</reference>
<dbReference type="PROSITE" id="PS51257">
    <property type="entry name" value="PROKAR_LIPOPROTEIN"/>
    <property type="match status" value="1"/>
</dbReference>
<keyword evidence="4" id="KW-1185">Reference proteome</keyword>
<comment type="caution">
    <text evidence="3">The sequence shown here is derived from an EMBL/GenBank/DDBJ whole genome shotgun (WGS) entry which is preliminary data.</text>
</comment>
<feature type="domain" description="DUF4440" evidence="2">
    <location>
        <begin position="41"/>
        <end position="145"/>
    </location>
</feature>
<dbReference type="EMBL" id="JBHTLI010000001">
    <property type="protein sequence ID" value="MFD1094837.1"/>
    <property type="molecule type" value="Genomic_DNA"/>
</dbReference>
<evidence type="ECO:0000313" key="4">
    <source>
        <dbReference type="Proteomes" id="UP001597131"/>
    </source>
</evidence>
<gene>
    <name evidence="3" type="ORF">ACFQ3Q_03665</name>
</gene>
<dbReference type="InterPro" id="IPR027843">
    <property type="entry name" value="DUF4440"/>
</dbReference>
<name>A0ABW3NP23_9FLAO</name>
<evidence type="ECO:0000313" key="3">
    <source>
        <dbReference type="EMBL" id="MFD1094837.1"/>
    </source>
</evidence>
<evidence type="ECO:0000256" key="1">
    <source>
        <dbReference type="SAM" id="SignalP"/>
    </source>
</evidence>